<evidence type="ECO:0000256" key="1">
    <source>
        <dbReference type="SAM" id="Phobius"/>
    </source>
</evidence>
<evidence type="ECO:0000313" key="2">
    <source>
        <dbReference type="EMBL" id="PWG79542.1"/>
    </source>
</evidence>
<organism evidence="2 3">
    <name type="scientific">Pararcticibacter amylolyticus</name>
    <dbReference type="NCBI Taxonomy" id="2173175"/>
    <lineage>
        <taxon>Bacteria</taxon>
        <taxon>Pseudomonadati</taxon>
        <taxon>Bacteroidota</taxon>
        <taxon>Sphingobacteriia</taxon>
        <taxon>Sphingobacteriales</taxon>
        <taxon>Sphingobacteriaceae</taxon>
        <taxon>Pararcticibacter</taxon>
    </lineage>
</organism>
<feature type="transmembrane region" description="Helical" evidence="1">
    <location>
        <begin position="36"/>
        <end position="55"/>
    </location>
</feature>
<keyword evidence="1" id="KW-0812">Transmembrane</keyword>
<feature type="transmembrane region" description="Helical" evidence="1">
    <location>
        <begin position="12"/>
        <end position="30"/>
    </location>
</feature>
<keyword evidence="1" id="KW-1133">Transmembrane helix</keyword>
<evidence type="ECO:0000313" key="3">
    <source>
        <dbReference type="Proteomes" id="UP000245647"/>
    </source>
</evidence>
<dbReference type="Proteomes" id="UP000245647">
    <property type="component" value="Unassembled WGS sequence"/>
</dbReference>
<keyword evidence="1" id="KW-0472">Membrane</keyword>
<reference evidence="2 3" key="1">
    <citation type="submission" date="2018-04" db="EMBL/GenBank/DDBJ databases">
        <title>Pedobacter chongqingensis sp. nov., isolated from a rottenly hemp rope.</title>
        <authorList>
            <person name="Cai Y."/>
        </authorList>
    </citation>
    <scope>NUCLEOTIDE SEQUENCE [LARGE SCALE GENOMIC DNA]</scope>
    <source>
        <strain evidence="2 3">FJ4-8</strain>
    </source>
</reference>
<proteinExistence type="predicted"/>
<sequence>MKLISSFNKRLGLLMYWMGNVVLGCVGYAMSDGPVIILISVLMIFVMHTLQWLLLSFITVDSNCFAIESIFRRREDTISANLER</sequence>
<dbReference type="EMBL" id="QEAS01000013">
    <property type="protein sequence ID" value="PWG79542.1"/>
    <property type="molecule type" value="Genomic_DNA"/>
</dbReference>
<name>A0A2U2PE00_9SPHI</name>
<comment type="caution">
    <text evidence="2">The sequence shown here is derived from an EMBL/GenBank/DDBJ whole genome shotgun (WGS) entry which is preliminary data.</text>
</comment>
<accession>A0A2U2PE00</accession>
<protein>
    <submittedName>
        <fullName evidence="2">Uncharacterized protein</fullName>
    </submittedName>
</protein>
<dbReference type="PROSITE" id="PS51257">
    <property type="entry name" value="PROKAR_LIPOPROTEIN"/>
    <property type="match status" value="1"/>
</dbReference>
<gene>
    <name evidence="2" type="ORF">DDR33_15840</name>
</gene>
<keyword evidence="3" id="KW-1185">Reference proteome</keyword>
<dbReference type="AlphaFoldDB" id="A0A2U2PE00"/>